<evidence type="ECO:0000313" key="3">
    <source>
        <dbReference type="Proteomes" id="UP000321857"/>
    </source>
</evidence>
<keyword evidence="1" id="KW-0732">Signal</keyword>
<keyword evidence="3" id="KW-1185">Reference proteome</keyword>
<proteinExistence type="predicted"/>
<evidence type="ECO:0000256" key="1">
    <source>
        <dbReference type="SAM" id="SignalP"/>
    </source>
</evidence>
<dbReference type="KEGG" id="sxa:FMM02_06180"/>
<dbReference type="EMBL" id="CP041659">
    <property type="protein sequence ID" value="QDP19585.1"/>
    <property type="molecule type" value="Genomic_DNA"/>
</dbReference>
<protein>
    <recommendedName>
        <fullName evidence="4">META domain-containing protein</fullName>
    </recommendedName>
</protein>
<feature type="chain" id="PRO_5021884781" description="META domain-containing protein" evidence="1">
    <location>
        <begin position="22"/>
        <end position="149"/>
    </location>
</feature>
<reference evidence="2 3" key="1">
    <citation type="submission" date="2019-07" db="EMBL/GenBank/DDBJ databases">
        <title>Sphingomonas AE3 Genome sequencing and assembly.</title>
        <authorList>
            <person name="Kim H."/>
        </authorList>
    </citation>
    <scope>NUCLEOTIDE SEQUENCE [LARGE SCALE GENOMIC DNA]</scope>
    <source>
        <strain evidence="2 3">AE3</strain>
    </source>
</reference>
<accession>A0A516IRQ3</accession>
<feature type="signal peptide" evidence="1">
    <location>
        <begin position="1"/>
        <end position="21"/>
    </location>
</feature>
<evidence type="ECO:0008006" key="4">
    <source>
        <dbReference type="Google" id="ProtNLM"/>
    </source>
</evidence>
<organism evidence="2 3">
    <name type="scientific">Sphingomonas xanthus</name>
    <dbReference type="NCBI Taxonomy" id="2594473"/>
    <lineage>
        <taxon>Bacteria</taxon>
        <taxon>Pseudomonadati</taxon>
        <taxon>Pseudomonadota</taxon>
        <taxon>Alphaproteobacteria</taxon>
        <taxon>Sphingomonadales</taxon>
        <taxon>Sphingomonadaceae</taxon>
        <taxon>Sphingomonas</taxon>
    </lineage>
</organism>
<dbReference type="Proteomes" id="UP000321857">
    <property type="component" value="Chromosome"/>
</dbReference>
<dbReference type="OrthoDB" id="9907875at2"/>
<gene>
    <name evidence="2" type="ORF">FMM02_06180</name>
</gene>
<dbReference type="AlphaFoldDB" id="A0A516IRQ3"/>
<evidence type="ECO:0000313" key="2">
    <source>
        <dbReference type="EMBL" id="QDP19585.1"/>
    </source>
</evidence>
<sequence length="149" mass="14856">MRMTALIALLLAGCAAEPASGPTNDAAANDAAEAAAAPAEVPALDGSWAVTASSVGPAAQSLGMTAAFANGTATFSVGCLRRAWSYNQQRNSVAFTPSPGGSSNCGGTPSADAEFVFAQLGDMNIAVFANEGRQANLSGTSGTITLERR</sequence>
<name>A0A516IRQ3_9SPHN</name>